<evidence type="ECO:0000256" key="7">
    <source>
        <dbReference type="SAM" id="MobiDB-lite"/>
    </source>
</evidence>
<dbReference type="Gene3D" id="3.40.50.300">
    <property type="entry name" value="P-loop containing nucleotide triphosphate hydrolases"/>
    <property type="match status" value="2"/>
</dbReference>
<evidence type="ECO:0000313" key="10">
    <source>
        <dbReference type="EMBL" id="KAL1875206.1"/>
    </source>
</evidence>
<feature type="domain" description="SNF2 N-terminal" evidence="8">
    <location>
        <begin position="1346"/>
        <end position="1498"/>
    </location>
</feature>
<evidence type="ECO:0000259" key="9">
    <source>
        <dbReference type="Pfam" id="PF00271"/>
    </source>
</evidence>
<keyword evidence="3" id="KW-0547">Nucleotide-binding</keyword>
<feature type="compositionally biased region" description="Low complexity" evidence="7">
    <location>
        <begin position="111"/>
        <end position="133"/>
    </location>
</feature>
<dbReference type="PANTHER" id="PTHR45626">
    <property type="entry name" value="TRANSCRIPTION TERMINATION FACTOR 2-RELATED"/>
    <property type="match status" value="1"/>
</dbReference>
<organism evidence="10 11">
    <name type="scientific">Diaporthe australafricana</name>
    <dbReference type="NCBI Taxonomy" id="127596"/>
    <lineage>
        <taxon>Eukaryota</taxon>
        <taxon>Fungi</taxon>
        <taxon>Dikarya</taxon>
        <taxon>Ascomycota</taxon>
        <taxon>Pezizomycotina</taxon>
        <taxon>Sordariomycetes</taxon>
        <taxon>Sordariomycetidae</taxon>
        <taxon>Diaporthales</taxon>
        <taxon>Diaporthaceae</taxon>
        <taxon>Diaporthe</taxon>
    </lineage>
</organism>
<keyword evidence="11" id="KW-1185">Reference proteome</keyword>
<dbReference type="InterPro" id="IPR050628">
    <property type="entry name" value="SNF2_RAD54_helicase_TF"/>
</dbReference>
<evidence type="ECO:0000256" key="6">
    <source>
        <dbReference type="SAM" id="Coils"/>
    </source>
</evidence>
<evidence type="ECO:0000256" key="2">
    <source>
        <dbReference type="ARBA" id="ARBA00022679"/>
    </source>
</evidence>
<sequence length="2550" mass="286633">MAPNLRNPRRPAWLPDDSSDPPSSAPHVAGDSHGRDTQSTLHDYNFELEDIGSSRPKHRPSIAGFLPAVDPDNVQSGQTSTKKHKSSILQSVSGSMKARKTGDNQSPGVQSRATATTTSSSRGSKGNKNQAGKNAKRKPPMDKKSGPDPPDGDGDGSSSDSKGRSTDKPLRSLREIIRRLIDDSQDEGLRHYVESGREFYIRVGTLCSGTDAPVHVMNLFSMLKNPEGKQVFTTINSFGCEIEPFKQSFLMRNSKPELLFRDAKDFALGDAQRAHLVTGAEADIPSVDLFVAGTSCVDFSTLSSTKIKEYAGLSKASKNWEALAKKHGTKLSRQHLSDDDWRAAIDEMVAKTEIKNTSTKTFAAAMNYIKARQPKVVVCENVFSAPWEKMVNSVFPLMGYAATVQGLDTKDYHMPQTRVRKYLIAFSHDAFTLEGARKLCELVGQTIVNLEHVHANSVTDFLLPPNSLELHKARNEMELASQGVRERDTDWSFSKSRHMAHRRKMQIPNLRLYTCWSESASSNSPSKMWAPWEDRQPRRVSDLLDVQFLVALFGRDVRHGEYDFRYKAQIIDCSQNVDRLTPTYVFGRTGCLTPNAIPVLTLDARPITGTESLKLQGLPVENFDMSVETQAQLQDLAGNAMTTTVVGAVILAALSAMAETAHEDGFGWLAEMFQQGDFTPTAKTGNSFHDGSANIDHALQELLHIKLYAYIVPPGGVQGILDLGERARRRCVCHHILSYSSIELHVCTVCGASFCKSCKGNPEHALTKSMESLEDLRSLPNAQAEYEFRKCFPSILWLQTETDSFLHKLDQALLKSTYTDVQRNDMAEVLTTGLCSTVYQLQFVEITDAVRLEYTADSTFILKVVIENAQIVWCLHLNEWSDTGKNLTNVLTTGQPIARAVLKPHERDQFPGPGAWEFWVPHKTHFQLKFEVQEEHGLRLTEVGDLGSLPDQLQRSISDLQGSIWTFHDECGFPENALWVHDGPEGKLFLFKDVDPIGPADKDGFIMSSTSREMGRMPFPESRSVLLRIDVEDQIHRNFKKVLACPGEFLIGTGAKLSVGGFVDGWWERLDTHDVRVEAFPNMEYDGVRTLAKGAPTSIRTPGSPSAADTYNSCDKYQDLITTSLPMLGKQEEDRRILETIKTLDLTQQLDLAEFVRLVGPSYSAVEMGLLGTGRKVTVIQEDVVISSDCICAPKIPEVFYVKAETGRGAGSRASGSLMARHRETDQQNYEQHLQSKPPLFRIDHNVTSAFNDWRMKKDGFDYVDLRILAHGHALLHQARAYLSQHPAHYHDTNETRGTFAMEIGVIEDPRIFLRPINILAPEPVALEDARHPSGFQSGLSLFKEQMDSLQWMLQREEIRQKSTFVEKEVAEVYLEKLRLRIVADAKRTVVRRGRVVADNVGFGKTAVSLGLIDVQHKTDRRDFLKMRQDDQELDGLVHLHATLIIVPNQLTRQWADEAKRFLNPKQYNIVMIETYSTLQKLGIAGMKKADIIICSNKVFQENAYHSELSRYCRTNGLDKIRTVQKVYRAWYKQFQSTFSELRRDVVQILDEKNSDAGRQQRKSLRSKLDRMRREHQDLDGAEELCFAPSVPQAKKANGKVAAKAPQGADSDWNPLLIFELFSFSRIIWDEFPYENIPVTEFVANCATTAKWMLSGTPPMENLGDVCRVAYLFNVHLARPLRLIKGRQPPVCEHEPLSPHSDLESTNLFQSRHSPKVLAERHERSLAFVRTFMRKNGRKTDVSKTETPLVLTMSKISFLSYAELQLELRSRQYNANSVGSDPRRRLMNRVGWKGKENGRDRSVEALMIRASAHSEDVLRQSCLSDCSDLEAAKALLDITEEEIRGTEDRGRELLAKSIFLAYRLAIITISNTTNEKDGQEERQLNYYQNLVEILEAILQVDMDVFQSWDAFQSAMRMLIWDDSIRNPLTDARNGPQNDFRELLRATFEQMRLCDPPVQEPKCPAKGIPSAGELKQNYESKKEFLEKFRNWFTKTPLHSRRWFLLDQVNDLVPAEEELLKLEWLQKVPWEENYDASPEGGLHVVVPISRLCDPSKTHQPHQPVDFDINHLQTLDSSRRTKVADSRSVSSEEIAAITARLQGYKDTKVFWEEECNRRGLVVKATDKKDTLIARVAADQAKIATDEDYVSPESCGLGLDDFPREGKTKIRGGHMEVIFNLLMQAVDSLTSCLERNVVAHAKRNLQGVIAGILDGTWVCKCGKTYHTHYVSLLCGHVFCDPPDVGQPCGVSQCRRLVKNVCIPLSKITQAERVITASSLGGAINRDPEPYLDSAPGYQGSTNGPKVRAVINLISRIERRQQVVVFVQNAAIESDIYSELAAAGVTHVTAPMLANNEADNLERFKKGDFKVLVQIINSEQSAGSNLHNANHIIFVSPLVSRKQSEWDDHMKQALGRCVRFRQSKMVYVYHMLMDETIEVDTLEWRMKQEVITTEGQAAARFNECSPTDFLARNEGLEAAPEIHLEPNQSRAVSILPRDDIQSLMGDDYLSLASIKALRTIDEAVADKDGQEDEALTTTDVGYLLGPEVEYQGGAE</sequence>
<dbReference type="Pfam" id="PF00145">
    <property type="entry name" value="DNA_methylase"/>
    <property type="match status" value="1"/>
</dbReference>
<evidence type="ECO:0000259" key="8">
    <source>
        <dbReference type="Pfam" id="PF00176"/>
    </source>
</evidence>
<dbReference type="Proteomes" id="UP001583177">
    <property type="component" value="Unassembled WGS sequence"/>
</dbReference>
<comment type="caution">
    <text evidence="10">The sequence shown here is derived from an EMBL/GenBank/DDBJ whole genome shotgun (WGS) entry which is preliminary data.</text>
</comment>
<feature type="coiled-coil region" evidence="6">
    <location>
        <begin position="1555"/>
        <end position="1582"/>
    </location>
</feature>
<reference evidence="10 11" key="1">
    <citation type="journal article" date="2024" name="IMA Fungus">
        <title>IMA Genome - F19 : A genome assembly and annotation guide to empower mycologists, including annotated draft genome sequences of Ceratocystis pirilliformis, Diaporthe australafricana, Fusarium ophioides, Paecilomyces lecythidis, and Sporothrix stenoceras.</title>
        <authorList>
            <person name="Aylward J."/>
            <person name="Wilson A.M."/>
            <person name="Visagie C.M."/>
            <person name="Spraker J."/>
            <person name="Barnes I."/>
            <person name="Buitendag C."/>
            <person name="Ceriani C."/>
            <person name="Del Mar Angel L."/>
            <person name="du Plessis D."/>
            <person name="Fuchs T."/>
            <person name="Gasser K."/>
            <person name="Kramer D."/>
            <person name="Li W."/>
            <person name="Munsamy K."/>
            <person name="Piso A."/>
            <person name="Price J.L."/>
            <person name="Sonnekus B."/>
            <person name="Thomas C."/>
            <person name="van der Nest A."/>
            <person name="van Dijk A."/>
            <person name="van Heerden A."/>
            <person name="van Vuuren N."/>
            <person name="Yilmaz N."/>
            <person name="Duong T.A."/>
            <person name="van der Merwe N.A."/>
            <person name="Wingfield M.J."/>
            <person name="Wingfield B.D."/>
        </authorList>
    </citation>
    <scope>NUCLEOTIDE SEQUENCE [LARGE SCALE GENOMIC DNA]</scope>
    <source>
        <strain evidence="10 11">CMW 18300</strain>
    </source>
</reference>
<feature type="domain" description="Helicase C-terminal" evidence="9">
    <location>
        <begin position="2301"/>
        <end position="2415"/>
    </location>
</feature>
<dbReference type="InterPro" id="IPR001525">
    <property type="entry name" value="C5_MeTfrase"/>
</dbReference>
<evidence type="ECO:0000256" key="1">
    <source>
        <dbReference type="ARBA" id="ARBA00022603"/>
    </source>
</evidence>
<dbReference type="SUPFAM" id="SSF52540">
    <property type="entry name" value="P-loop containing nucleoside triphosphate hydrolases"/>
    <property type="match status" value="2"/>
</dbReference>
<feature type="region of interest" description="Disordered" evidence="7">
    <location>
        <begin position="1"/>
        <end position="171"/>
    </location>
</feature>
<dbReference type="SUPFAM" id="SSF53335">
    <property type="entry name" value="S-adenosyl-L-methionine-dependent methyltransferases"/>
    <property type="match status" value="1"/>
</dbReference>
<dbReference type="InterPro" id="IPR029063">
    <property type="entry name" value="SAM-dependent_MTases_sf"/>
</dbReference>
<proteinExistence type="predicted"/>
<keyword evidence="2" id="KW-0808">Transferase</keyword>
<keyword evidence="6" id="KW-0175">Coiled coil</keyword>
<keyword evidence="5" id="KW-0067">ATP-binding</keyword>
<evidence type="ECO:0008006" key="12">
    <source>
        <dbReference type="Google" id="ProtNLM"/>
    </source>
</evidence>
<keyword evidence="4" id="KW-0378">Hydrolase</keyword>
<name>A0ABR3XGW8_9PEZI</name>
<accession>A0ABR3XGW8</accession>
<evidence type="ECO:0000313" key="11">
    <source>
        <dbReference type="Proteomes" id="UP001583177"/>
    </source>
</evidence>
<dbReference type="InterPro" id="IPR001650">
    <property type="entry name" value="Helicase_C-like"/>
</dbReference>
<evidence type="ECO:0000256" key="3">
    <source>
        <dbReference type="ARBA" id="ARBA00022741"/>
    </source>
</evidence>
<keyword evidence="1" id="KW-0489">Methyltransferase</keyword>
<evidence type="ECO:0000256" key="4">
    <source>
        <dbReference type="ARBA" id="ARBA00022801"/>
    </source>
</evidence>
<evidence type="ECO:0000256" key="5">
    <source>
        <dbReference type="ARBA" id="ARBA00022840"/>
    </source>
</evidence>
<protein>
    <recommendedName>
        <fullName evidence="12">Helicase ATP-binding domain-containing protein</fullName>
    </recommendedName>
</protein>
<dbReference type="Gene3D" id="3.40.50.150">
    <property type="entry name" value="Vaccinia Virus protein VP39"/>
    <property type="match status" value="1"/>
</dbReference>
<dbReference type="PANTHER" id="PTHR45626:SF26">
    <property type="entry name" value="FAMILY HELICASE, PUTATIVE (AFU_ORTHOLOGUE AFUA_2G09120)-RELATED"/>
    <property type="match status" value="1"/>
</dbReference>
<dbReference type="Pfam" id="PF00176">
    <property type="entry name" value="SNF2-rel_dom"/>
    <property type="match status" value="1"/>
</dbReference>
<gene>
    <name evidence="10" type="ORF">Daus18300_003277</name>
</gene>
<feature type="compositionally biased region" description="Basic and acidic residues" evidence="7">
    <location>
        <begin position="161"/>
        <end position="171"/>
    </location>
</feature>
<dbReference type="Pfam" id="PF00271">
    <property type="entry name" value="Helicase_C"/>
    <property type="match status" value="1"/>
</dbReference>
<dbReference type="EMBL" id="JAWRVE010000020">
    <property type="protein sequence ID" value="KAL1875206.1"/>
    <property type="molecule type" value="Genomic_DNA"/>
</dbReference>
<dbReference type="InterPro" id="IPR000330">
    <property type="entry name" value="SNF2_N"/>
</dbReference>
<dbReference type="InterPro" id="IPR027417">
    <property type="entry name" value="P-loop_NTPase"/>
</dbReference>